<reference evidence="2 3" key="1">
    <citation type="submission" date="2015-01" db="EMBL/GenBank/DDBJ databases">
        <title>Evolution of Trichinella species and genotypes.</title>
        <authorList>
            <person name="Korhonen P.K."/>
            <person name="Edoardo P."/>
            <person name="Giuseppe L.R."/>
            <person name="Gasser R.B."/>
        </authorList>
    </citation>
    <scope>NUCLEOTIDE SEQUENCE [LARGE SCALE GENOMIC DNA]</scope>
    <source>
        <strain evidence="2">ISS120</strain>
    </source>
</reference>
<evidence type="ECO:0000256" key="1">
    <source>
        <dbReference type="SAM" id="MobiDB-lite"/>
    </source>
</evidence>
<feature type="region of interest" description="Disordered" evidence="1">
    <location>
        <begin position="87"/>
        <end position="123"/>
    </location>
</feature>
<accession>A0A0V1CKR0</accession>
<gene>
    <name evidence="2" type="ORF">T03_2141</name>
</gene>
<dbReference type="AlphaFoldDB" id="A0A0V1CKR0"/>
<comment type="caution">
    <text evidence="2">The sequence shown here is derived from an EMBL/GenBank/DDBJ whole genome shotgun (WGS) entry which is preliminary data.</text>
</comment>
<organism evidence="2 3">
    <name type="scientific">Trichinella britovi</name>
    <name type="common">Parasitic roundworm</name>
    <dbReference type="NCBI Taxonomy" id="45882"/>
    <lineage>
        <taxon>Eukaryota</taxon>
        <taxon>Metazoa</taxon>
        <taxon>Ecdysozoa</taxon>
        <taxon>Nematoda</taxon>
        <taxon>Enoplea</taxon>
        <taxon>Dorylaimia</taxon>
        <taxon>Trichinellida</taxon>
        <taxon>Trichinellidae</taxon>
        <taxon>Trichinella</taxon>
    </lineage>
</organism>
<sequence length="123" mass="13672">MTRVCHLPLYEPAFLWLHFQAHFPGTTEHLAQSGRMPFGSLTEYDNVVQASQGRLHEPLKDGRRVAQSKRQHFELVHTIRGGEWWSFPGPVPSPPSASSRLPGRESKTTARLPTASAPKGSSC</sequence>
<keyword evidence="3" id="KW-1185">Reference proteome</keyword>
<proteinExistence type="predicted"/>
<dbReference type="EMBL" id="JYDI01000164">
    <property type="protein sequence ID" value="KRY49845.1"/>
    <property type="molecule type" value="Genomic_DNA"/>
</dbReference>
<evidence type="ECO:0000313" key="2">
    <source>
        <dbReference type="EMBL" id="KRY49845.1"/>
    </source>
</evidence>
<name>A0A0V1CKR0_TRIBR</name>
<dbReference type="Proteomes" id="UP000054653">
    <property type="component" value="Unassembled WGS sequence"/>
</dbReference>
<evidence type="ECO:0000313" key="3">
    <source>
        <dbReference type="Proteomes" id="UP000054653"/>
    </source>
</evidence>
<protein>
    <submittedName>
        <fullName evidence="2">Uncharacterized protein</fullName>
    </submittedName>
</protein>